<comment type="similarity">
    <text evidence="1">Belongs to the LysR transcriptional regulatory family.</text>
</comment>
<dbReference type="InterPro" id="IPR000847">
    <property type="entry name" value="LysR_HTH_N"/>
</dbReference>
<sequence length="307" mass="34467">MESNVNDVDKLINILDNVKSSDSLTEVAGKLYFSQPYVSKLINEMEKQYGIQLVNRKENPISLTNAGEVVTQNLKIIQDAQVKLNISLVDLKRTEQGVLSIAICSLVDGPSISYIAQKVHEKFPYLRFNFINLSGDLTDHDLINGKIDIAIGRKWNNLDLHVIPLPVSELALLIPETCPLYDEKADYIEFSQDNLSTLNDCEYIGVNDSSFLQRKVDILLKDNGIHVNKIMELPDSGQATLMALNLHATTITTENIARNSLAESDKYNLMMIPKENTSLDMGITYRKQSSEDIKKVAHTINELITDK</sequence>
<dbReference type="PANTHER" id="PTHR30419:SF8">
    <property type="entry name" value="NITROGEN ASSIMILATION TRANSCRIPTIONAL ACTIVATOR-RELATED"/>
    <property type="match status" value="1"/>
</dbReference>
<dbReference type="InterPro" id="IPR050950">
    <property type="entry name" value="HTH-type_LysR_regulators"/>
</dbReference>
<dbReference type="GO" id="GO:0003677">
    <property type="term" value="F:DNA binding"/>
    <property type="evidence" value="ECO:0007669"/>
    <property type="project" value="UniProtKB-KW"/>
</dbReference>
<protein>
    <recommendedName>
        <fullName evidence="5">HTH lysR-type domain-containing protein</fullName>
    </recommendedName>
</protein>
<dbReference type="SUPFAM" id="SSF46785">
    <property type="entry name" value="Winged helix' DNA-binding domain"/>
    <property type="match status" value="1"/>
</dbReference>
<keyword evidence="3" id="KW-0238">DNA-binding</keyword>
<dbReference type="PROSITE" id="PS50931">
    <property type="entry name" value="HTH_LYSR"/>
    <property type="match status" value="1"/>
</dbReference>
<dbReference type="CDD" id="cd05466">
    <property type="entry name" value="PBP2_LTTR_substrate"/>
    <property type="match status" value="1"/>
</dbReference>
<reference evidence="6 7" key="1">
    <citation type="journal article" date="2015" name="Genome Announc.">
        <title>Expanding the biotechnology potential of lactobacilli through comparative genomics of 213 strains and associated genera.</title>
        <authorList>
            <person name="Sun Z."/>
            <person name="Harris H.M."/>
            <person name="McCann A."/>
            <person name="Guo C."/>
            <person name="Argimon S."/>
            <person name="Zhang W."/>
            <person name="Yang X."/>
            <person name="Jeffery I.B."/>
            <person name="Cooney J.C."/>
            <person name="Kagawa T.F."/>
            <person name="Liu W."/>
            <person name="Song Y."/>
            <person name="Salvetti E."/>
            <person name="Wrobel A."/>
            <person name="Rasinkangas P."/>
            <person name="Parkhill J."/>
            <person name="Rea M.C."/>
            <person name="O'Sullivan O."/>
            <person name="Ritari J."/>
            <person name="Douillard F.P."/>
            <person name="Paul Ross R."/>
            <person name="Yang R."/>
            <person name="Briner A.E."/>
            <person name="Felis G.E."/>
            <person name="de Vos W.M."/>
            <person name="Barrangou R."/>
            <person name="Klaenhammer T.R."/>
            <person name="Caufield P.W."/>
            <person name="Cui Y."/>
            <person name="Zhang H."/>
            <person name="O'Toole P.W."/>
        </authorList>
    </citation>
    <scope>NUCLEOTIDE SEQUENCE [LARGE SCALE GENOMIC DNA]</scope>
    <source>
        <strain evidence="6 7">DSM 14857</strain>
    </source>
</reference>
<comment type="caution">
    <text evidence="6">The sequence shown here is derived from an EMBL/GenBank/DDBJ whole genome shotgun (WGS) entry which is preliminary data.</text>
</comment>
<dbReference type="InterPro" id="IPR005119">
    <property type="entry name" value="LysR_subst-bd"/>
</dbReference>
<dbReference type="EMBL" id="AZFA01000013">
    <property type="protein sequence ID" value="KRL66621.1"/>
    <property type="molecule type" value="Genomic_DNA"/>
</dbReference>
<dbReference type="InterPro" id="IPR036390">
    <property type="entry name" value="WH_DNA-bd_sf"/>
</dbReference>
<dbReference type="GO" id="GO:0003700">
    <property type="term" value="F:DNA-binding transcription factor activity"/>
    <property type="evidence" value="ECO:0007669"/>
    <property type="project" value="InterPro"/>
</dbReference>
<organism evidence="6 7">
    <name type="scientific">Companilactobacillus versmoldensis DSM 14857 = KCTC 3814</name>
    <dbReference type="NCBI Taxonomy" id="1423815"/>
    <lineage>
        <taxon>Bacteria</taxon>
        <taxon>Bacillati</taxon>
        <taxon>Bacillota</taxon>
        <taxon>Bacilli</taxon>
        <taxon>Lactobacillales</taxon>
        <taxon>Lactobacillaceae</taxon>
        <taxon>Companilactobacillus</taxon>
    </lineage>
</organism>
<evidence type="ECO:0000259" key="5">
    <source>
        <dbReference type="PROSITE" id="PS50931"/>
    </source>
</evidence>
<dbReference type="Pfam" id="PF03466">
    <property type="entry name" value="LysR_substrate"/>
    <property type="match status" value="1"/>
</dbReference>
<dbReference type="GO" id="GO:0005829">
    <property type="term" value="C:cytosol"/>
    <property type="evidence" value="ECO:0007669"/>
    <property type="project" value="TreeGrafter"/>
</dbReference>
<dbReference type="Gene3D" id="3.40.190.290">
    <property type="match status" value="1"/>
</dbReference>
<keyword evidence="4" id="KW-0804">Transcription</keyword>
<dbReference type="eggNOG" id="COG0583">
    <property type="taxonomic scope" value="Bacteria"/>
</dbReference>
<keyword evidence="7" id="KW-1185">Reference proteome</keyword>
<evidence type="ECO:0000313" key="6">
    <source>
        <dbReference type="EMBL" id="KRL66621.1"/>
    </source>
</evidence>
<gene>
    <name evidence="6" type="ORF">FC27_GL000495</name>
</gene>
<dbReference type="SUPFAM" id="SSF53850">
    <property type="entry name" value="Periplasmic binding protein-like II"/>
    <property type="match status" value="1"/>
</dbReference>
<dbReference type="InterPro" id="IPR036388">
    <property type="entry name" value="WH-like_DNA-bd_sf"/>
</dbReference>
<dbReference type="STRING" id="1423815.FC27_GL000495"/>
<feature type="domain" description="HTH lysR-type" evidence="5">
    <location>
        <begin position="23"/>
        <end position="64"/>
    </location>
</feature>
<proteinExistence type="inferred from homology"/>
<name>A0A0R1SBK2_9LACO</name>
<accession>A0A0R1SBK2</accession>
<evidence type="ECO:0000313" key="7">
    <source>
        <dbReference type="Proteomes" id="UP000051647"/>
    </source>
</evidence>
<keyword evidence="2" id="KW-0805">Transcription regulation</keyword>
<evidence type="ECO:0000256" key="2">
    <source>
        <dbReference type="ARBA" id="ARBA00023015"/>
    </source>
</evidence>
<evidence type="ECO:0000256" key="4">
    <source>
        <dbReference type="ARBA" id="ARBA00023163"/>
    </source>
</evidence>
<dbReference type="OrthoDB" id="9778774at2"/>
<dbReference type="AlphaFoldDB" id="A0A0R1SBK2"/>
<dbReference type="Proteomes" id="UP000051647">
    <property type="component" value="Unassembled WGS sequence"/>
</dbReference>
<dbReference type="Pfam" id="PF00126">
    <property type="entry name" value="HTH_1"/>
    <property type="match status" value="1"/>
</dbReference>
<dbReference type="Gene3D" id="1.10.10.10">
    <property type="entry name" value="Winged helix-like DNA-binding domain superfamily/Winged helix DNA-binding domain"/>
    <property type="match status" value="1"/>
</dbReference>
<dbReference type="PANTHER" id="PTHR30419">
    <property type="entry name" value="HTH-TYPE TRANSCRIPTIONAL REGULATOR YBHD"/>
    <property type="match status" value="1"/>
</dbReference>
<dbReference type="PATRIC" id="fig|1423815.3.peg.502"/>
<evidence type="ECO:0000256" key="1">
    <source>
        <dbReference type="ARBA" id="ARBA00009437"/>
    </source>
</evidence>
<evidence type="ECO:0000256" key="3">
    <source>
        <dbReference type="ARBA" id="ARBA00023125"/>
    </source>
</evidence>